<dbReference type="PANTHER" id="PTHR34472:SF1">
    <property type="entry name" value="SULFUR CARRIER PROTEIN THIS"/>
    <property type="match status" value="1"/>
</dbReference>
<dbReference type="CDD" id="cd00565">
    <property type="entry name" value="Ubl_ThiS"/>
    <property type="match status" value="1"/>
</dbReference>
<accession>A0ABQ1ZXL5</accession>
<dbReference type="Gene3D" id="3.10.20.30">
    <property type="match status" value="1"/>
</dbReference>
<dbReference type="Proteomes" id="UP000637774">
    <property type="component" value="Unassembled WGS sequence"/>
</dbReference>
<dbReference type="InterPro" id="IPR003749">
    <property type="entry name" value="ThiS/MoaD-like"/>
</dbReference>
<comment type="caution">
    <text evidence="1">The sequence shown here is derived from an EMBL/GenBank/DDBJ whole genome shotgun (WGS) entry which is preliminary data.</text>
</comment>
<organism evidence="1 2">
    <name type="scientific">Hymenobacter frigidus</name>
    <dbReference type="NCBI Taxonomy" id="1524095"/>
    <lineage>
        <taxon>Bacteria</taxon>
        <taxon>Pseudomonadati</taxon>
        <taxon>Bacteroidota</taxon>
        <taxon>Cytophagia</taxon>
        <taxon>Cytophagales</taxon>
        <taxon>Hymenobacteraceae</taxon>
        <taxon>Hymenobacter</taxon>
    </lineage>
</organism>
<protein>
    <recommendedName>
        <fullName evidence="3">Sulfur carrier protein ThiS</fullName>
    </recommendedName>
</protein>
<reference evidence="2" key="1">
    <citation type="journal article" date="2019" name="Int. J. Syst. Evol. Microbiol.">
        <title>The Global Catalogue of Microorganisms (GCM) 10K type strain sequencing project: providing services to taxonomists for standard genome sequencing and annotation.</title>
        <authorList>
            <consortium name="The Broad Institute Genomics Platform"/>
            <consortium name="The Broad Institute Genome Sequencing Center for Infectious Disease"/>
            <person name="Wu L."/>
            <person name="Ma J."/>
        </authorList>
    </citation>
    <scope>NUCLEOTIDE SEQUENCE [LARGE SCALE GENOMIC DNA]</scope>
    <source>
        <strain evidence="2">CGMCC 1.14966</strain>
    </source>
</reference>
<dbReference type="SUPFAM" id="SSF54285">
    <property type="entry name" value="MoaD/ThiS"/>
    <property type="match status" value="1"/>
</dbReference>
<dbReference type="EMBL" id="BMGY01000002">
    <property type="protein sequence ID" value="GGH79759.1"/>
    <property type="molecule type" value="Genomic_DNA"/>
</dbReference>
<evidence type="ECO:0000313" key="1">
    <source>
        <dbReference type="EMBL" id="GGH79759.1"/>
    </source>
</evidence>
<name>A0ABQ1ZXL5_9BACT</name>
<dbReference type="InterPro" id="IPR012675">
    <property type="entry name" value="Beta-grasp_dom_sf"/>
</dbReference>
<dbReference type="Pfam" id="PF02597">
    <property type="entry name" value="ThiS"/>
    <property type="match status" value="1"/>
</dbReference>
<dbReference type="RefSeq" id="WP_188560329.1">
    <property type="nucleotide sequence ID" value="NZ_BMGY01000002.1"/>
</dbReference>
<dbReference type="PANTHER" id="PTHR34472">
    <property type="entry name" value="SULFUR CARRIER PROTEIN THIS"/>
    <property type="match status" value="1"/>
</dbReference>
<dbReference type="InterPro" id="IPR010035">
    <property type="entry name" value="Thi_S"/>
</dbReference>
<dbReference type="NCBIfam" id="TIGR01683">
    <property type="entry name" value="thiS"/>
    <property type="match status" value="1"/>
</dbReference>
<gene>
    <name evidence="1" type="ORF">GCM10011495_03970</name>
</gene>
<keyword evidence="2" id="KW-1185">Reference proteome</keyword>
<proteinExistence type="predicted"/>
<evidence type="ECO:0000313" key="2">
    <source>
        <dbReference type="Proteomes" id="UP000637774"/>
    </source>
</evidence>
<sequence>MVYYVNNAPQEVAASCTIAAALARLDLTSPHGLAVAVNDTVVPRAEWDAHPLQPNDRLTLIRATQGG</sequence>
<dbReference type="InterPro" id="IPR016155">
    <property type="entry name" value="Mopterin_synth/thiamin_S_b"/>
</dbReference>
<evidence type="ECO:0008006" key="3">
    <source>
        <dbReference type="Google" id="ProtNLM"/>
    </source>
</evidence>